<accession>A0A6P0CBJ3</accession>
<evidence type="ECO:0000259" key="1">
    <source>
        <dbReference type="PROSITE" id="PS51725"/>
    </source>
</evidence>
<name>A0A6P0CBJ3_9RHOB</name>
<gene>
    <name evidence="2" type="ORF">GV827_05480</name>
</gene>
<dbReference type="Pfam" id="PF03992">
    <property type="entry name" value="ABM"/>
    <property type="match status" value="1"/>
</dbReference>
<dbReference type="PROSITE" id="PS51725">
    <property type="entry name" value="ABM"/>
    <property type="match status" value="1"/>
</dbReference>
<feature type="domain" description="ABM" evidence="1">
    <location>
        <begin position="11"/>
        <end position="102"/>
    </location>
</feature>
<dbReference type="AlphaFoldDB" id="A0A6P0CBJ3"/>
<sequence>MKDETLGSGPVLRLFQVHTKPGCGAELIRKFARTSADVVAGQPGNQGYFFGHGVGADENYVVFTSVWRDLDAVKARFGDTWRDSFLPAGYEELIEDCSVRHIDVGTGWFVNIANDA</sequence>
<evidence type="ECO:0000313" key="3">
    <source>
        <dbReference type="Proteomes" id="UP000468591"/>
    </source>
</evidence>
<dbReference type="SUPFAM" id="SSF54909">
    <property type="entry name" value="Dimeric alpha+beta barrel"/>
    <property type="match status" value="1"/>
</dbReference>
<dbReference type="InterPro" id="IPR007138">
    <property type="entry name" value="ABM_dom"/>
</dbReference>
<dbReference type="EMBL" id="JAABNT010000003">
    <property type="protein sequence ID" value="NEK21853.1"/>
    <property type="molecule type" value="Genomic_DNA"/>
</dbReference>
<proteinExistence type="predicted"/>
<protein>
    <recommendedName>
        <fullName evidence="1">ABM domain-containing protein</fullName>
    </recommendedName>
</protein>
<dbReference type="RefSeq" id="WP_164352731.1">
    <property type="nucleotide sequence ID" value="NZ_JAABNT010000003.1"/>
</dbReference>
<dbReference type="Gene3D" id="3.30.70.100">
    <property type="match status" value="1"/>
</dbReference>
<dbReference type="Proteomes" id="UP000468591">
    <property type="component" value="Unassembled WGS sequence"/>
</dbReference>
<evidence type="ECO:0000313" key="2">
    <source>
        <dbReference type="EMBL" id="NEK21853.1"/>
    </source>
</evidence>
<keyword evidence="3" id="KW-1185">Reference proteome</keyword>
<reference evidence="2 3" key="1">
    <citation type="submission" date="2020-01" db="EMBL/GenBank/DDBJ databases">
        <title>Sulfitobacter sediminilitoris sp. nov., isolated from a tidal flat.</title>
        <authorList>
            <person name="Park S."/>
            <person name="Yoon J.-H."/>
        </authorList>
    </citation>
    <scope>NUCLEOTIDE SEQUENCE [LARGE SCALE GENOMIC DNA]</scope>
    <source>
        <strain evidence="2 3">JBTF-M27</strain>
    </source>
</reference>
<dbReference type="InterPro" id="IPR011008">
    <property type="entry name" value="Dimeric_a/b-barrel"/>
</dbReference>
<organism evidence="2 3">
    <name type="scientific">Sulfitobacter sediminilitoris</name>
    <dbReference type="NCBI Taxonomy" id="2698830"/>
    <lineage>
        <taxon>Bacteria</taxon>
        <taxon>Pseudomonadati</taxon>
        <taxon>Pseudomonadota</taxon>
        <taxon>Alphaproteobacteria</taxon>
        <taxon>Rhodobacterales</taxon>
        <taxon>Roseobacteraceae</taxon>
        <taxon>Sulfitobacter</taxon>
    </lineage>
</organism>
<comment type="caution">
    <text evidence="2">The sequence shown here is derived from an EMBL/GenBank/DDBJ whole genome shotgun (WGS) entry which is preliminary data.</text>
</comment>